<sequence>MNPFIVYIGLSIKYINLKLVFYVTAEVKAVSLATPLHIENAKKLHLLISSITTPICGVNFVTAEGLAAPFPITIRIENQNPTKSKKQAIILLAFLFIRDRGGITFGFPLSSVLKTTKRNIRLLQKRSELHF</sequence>
<reference evidence="1" key="1">
    <citation type="submission" date="2024-09" db="EMBL/GenBank/DDBJ databases">
        <authorList>
            <person name="Liu J."/>
        </authorList>
    </citation>
    <scope>NUCLEOTIDE SEQUENCE</scope>
    <source>
        <strain evidence="1">NBU2967</strain>
    </source>
</reference>
<comment type="caution">
    <text evidence="1">The sequence shown here is derived from an EMBL/GenBank/DDBJ whole genome shotgun (WGS) entry which is preliminary data.</text>
</comment>
<name>A0ACC7LSX5_9FLAO</name>
<dbReference type="EMBL" id="JBHFPV010000004">
    <property type="protein sequence ID" value="MFH6604662.1"/>
    <property type="molecule type" value="Genomic_DNA"/>
</dbReference>
<accession>A0ACC7LSX5</accession>
<gene>
    <name evidence="1" type="ORF">ACEZ3G_14330</name>
</gene>
<dbReference type="Proteomes" id="UP001595191">
    <property type="component" value="Unassembled WGS sequence"/>
</dbReference>
<evidence type="ECO:0000313" key="1">
    <source>
        <dbReference type="EMBL" id="MFH6604662.1"/>
    </source>
</evidence>
<evidence type="ECO:0000313" key="2">
    <source>
        <dbReference type="Proteomes" id="UP001595191"/>
    </source>
</evidence>
<protein>
    <submittedName>
        <fullName evidence="1">Uncharacterized protein</fullName>
    </submittedName>
</protein>
<proteinExistence type="predicted"/>
<organism evidence="1 2">
    <name type="scientific">Meishania litoralis</name>
    <dbReference type="NCBI Taxonomy" id="3434685"/>
    <lineage>
        <taxon>Bacteria</taxon>
        <taxon>Pseudomonadati</taxon>
        <taxon>Bacteroidota</taxon>
        <taxon>Flavobacteriia</taxon>
        <taxon>Flavobacteriales</taxon>
        <taxon>Flavobacteriaceae</taxon>
        <taxon>Meishania</taxon>
    </lineage>
</organism>
<keyword evidence="2" id="KW-1185">Reference proteome</keyword>